<dbReference type="EMBL" id="JELY01002877">
    <property type="protein sequence ID" value="KYF51351.1"/>
    <property type="molecule type" value="Genomic_DNA"/>
</dbReference>
<organism evidence="3 4">
    <name type="scientific">Sorangium cellulosum</name>
    <name type="common">Polyangium cellulosum</name>
    <dbReference type="NCBI Taxonomy" id="56"/>
    <lineage>
        <taxon>Bacteria</taxon>
        <taxon>Pseudomonadati</taxon>
        <taxon>Myxococcota</taxon>
        <taxon>Polyangia</taxon>
        <taxon>Polyangiales</taxon>
        <taxon>Polyangiaceae</taxon>
        <taxon>Sorangium</taxon>
    </lineage>
</organism>
<keyword evidence="2" id="KW-0472">Membrane</keyword>
<evidence type="ECO:0000256" key="1">
    <source>
        <dbReference type="SAM" id="MobiDB-lite"/>
    </source>
</evidence>
<dbReference type="AlphaFoldDB" id="A0A150P6V8"/>
<evidence type="ECO:0000313" key="3">
    <source>
        <dbReference type="EMBL" id="KYF51351.1"/>
    </source>
</evidence>
<keyword evidence="2" id="KW-1133">Transmembrane helix</keyword>
<keyword evidence="2" id="KW-0812">Transmembrane</keyword>
<proteinExistence type="predicted"/>
<gene>
    <name evidence="3" type="ORF">BE08_36420</name>
</gene>
<name>A0A150P6V8_SORCE</name>
<protein>
    <submittedName>
        <fullName evidence="3">Uncharacterized protein</fullName>
    </submittedName>
</protein>
<dbReference type="Proteomes" id="UP000075420">
    <property type="component" value="Unassembled WGS sequence"/>
</dbReference>
<accession>A0A150P6V8</accession>
<feature type="transmembrane region" description="Helical" evidence="2">
    <location>
        <begin position="6"/>
        <end position="38"/>
    </location>
</feature>
<evidence type="ECO:0000313" key="4">
    <source>
        <dbReference type="Proteomes" id="UP000075420"/>
    </source>
</evidence>
<feature type="region of interest" description="Disordered" evidence="1">
    <location>
        <begin position="58"/>
        <end position="77"/>
    </location>
</feature>
<comment type="caution">
    <text evidence="3">The sequence shown here is derived from an EMBL/GenBank/DDBJ whole genome shotgun (WGS) entry which is preliminary data.</text>
</comment>
<reference evidence="3 4" key="1">
    <citation type="submission" date="2014-02" db="EMBL/GenBank/DDBJ databases">
        <title>The small core and large imbalanced accessory genome model reveals a collaborative survival strategy of Sorangium cellulosum strains in nature.</title>
        <authorList>
            <person name="Han K."/>
            <person name="Peng R."/>
            <person name="Blom J."/>
            <person name="Li Y.-Z."/>
        </authorList>
    </citation>
    <scope>NUCLEOTIDE SEQUENCE [LARGE SCALE GENOMIC DNA]</scope>
    <source>
        <strain evidence="3 4">So0157-25</strain>
    </source>
</reference>
<evidence type="ECO:0000256" key="2">
    <source>
        <dbReference type="SAM" id="Phobius"/>
    </source>
</evidence>
<sequence length="93" mass="10034">MEPVVAVTVMMAVTVVMAVMVAMVMVAMVMVAMAMAVLPPALTRRLGRDRGRHLLHQREILHGPGAGSSGELSAAERHCACSQSDDQLHTFHR</sequence>